<dbReference type="EMBL" id="JAGFNK010000014">
    <property type="protein sequence ID" value="KAI9511954.1"/>
    <property type="molecule type" value="Genomic_DNA"/>
</dbReference>
<protein>
    <submittedName>
        <fullName evidence="1">Glycoside hydrolase family 13 protein</fullName>
    </submittedName>
</protein>
<reference evidence="1" key="1">
    <citation type="submission" date="2021-03" db="EMBL/GenBank/DDBJ databases">
        <title>Evolutionary priming and transition to the ectomycorrhizal habit in an iconic lineage of mushroom-forming fungi: is preadaptation a requirement?</title>
        <authorList>
            <consortium name="DOE Joint Genome Institute"/>
            <person name="Looney B.P."/>
            <person name="Miyauchi S."/>
            <person name="Morin E."/>
            <person name="Drula E."/>
            <person name="Courty P.E."/>
            <person name="Chicoki N."/>
            <person name="Fauchery L."/>
            <person name="Kohler A."/>
            <person name="Kuo A."/>
            <person name="LaButti K."/>
            <person name="Pangilinan J."/>
            <person name="Lipzen A."/>
            <person name="Riley R."/>
            <person name="Andreopoulos W."/>
            <person name="He G."/>
            <person name="Johnson J."/>
            <person name="Barry K.W."/>
            <person name="Grigoriev I.V."/>
            <person name="Nagy L."/>
            <person name="Hibbett D."/>
            <person name="Henrissat B."/>
            <person name="Matheny P.B."/>
            <person name="Labbe J."/>
            <person name="Martin A.F."/>
        </authorList>
    </citation>
    <scope>NUCLEOTIDE SEQUENCE</scope>
    <source>
        <strain evidence="1">BPL698</strain>
    </source>
</reference>
<evidence type="ECO:0000313" key="2">
    <source>
        <dbReference type="Proteomes" id="UP001207468"/>
    </source>
</evidence>
<comment type="caution">
    <text evidence="1">The sequence shown here is derived from an EMBL/GenBank/DDBJ whole genome shotgun (WGS) entry which is preliminary data.</text>
</comment>
<accession>A0ACC0UJQ4</accession>
<keyword evidence="1" id="KW-0378">Hydrolase</keyword>
<keyword evidence="2" id="KW-1185">Reference proteome</keyword>
<dbReference type="Proteomes" id="UP001207468">
    <property type="component" value="Unassembled WGS sequence"/>
</dbReference>
<evidence type="ECO:0000313" key="1">
    <source>
        <dbReference type="EMBL" id="KAI9511954.1"/>
    </source>
</evidence>
<organism evidence="1 2">
    <name type="scientific">Russula earlei</name>
    <dbReference type="NCBI Taxonomy" id="71964"/>
    <lineage>
        <taxon>Eukaryota</taxon>
        <taxon>Fungi</taxon>
        <taxon>Dikarya</taxon>
        <taxon>Basidiomycota</taxon>
        <taxon>Agaricomycotina</taxon>
        <taxon>Agaricomycetes</taxon>
        <taxon>Russulales</taxon>
        <taxon>Russulaceae</taxon>
        <taxon>Russula</taxon>
    </lineage>
</organism>
<name>A0ACC0UJQ4_9AGAM</name>
<gene>
    <name evidence="1" type="ORF">F5148DRAFT_1280178</name>
</gene>
<proteinExistence type="predicted"/>
<sequence length="571" mass="62974">MTLSLFTILAFAALAHCMPFEPASKVVIAQMFEWTWDSLAAECTKFLGPAGYGFVQVSPPQEHIQGDQWWTDYQPVSYFLTSKRGNRTQFENMVNTCHVSGVKVIADTLWNHMSGAASGFGVGGSSFTHYDYPGIYQLQDFHHCGLNPRDNIEHYDNAHEVWTCQLDGLADLATDTEYVRWRLAEYSNDLISLGVDGLRLDASKHIHPDDIANISSRLTIRPYITQEVIWGDNNAVTPDMYTKNGDVQEFRFTYTVKYAFLRDGIASLQDFDNRGWVAGWGANNFVANHDTERSGDSLNVYSPSNIYTLATVFSLAHPYGTPTILSSYSFSDIKSGSPNGGYGSCWESAKISRWFCQHRWPAIAGMVGFRNNVGNAPLTGWISPSSQQIAFARGDLGFVAINNQDNQWAGPFATGLPTGWYCNVIDGPSSMGNCSGTAFWVGSDGRLTATIGQRQAIALHTGALGTANPTPDPAPQVSVLFSETATTTNGENIFVAGNVPQLGQWDPSNAIRLDPTSYPVWGATVYLPPNITFEYKFLRKEANGNFVWESDPNRQATTPLSGVFPIVTNWR</sequence>